<dbReference type="EC" id="3.5.1.4" evidence="3"/>
<organism evidence="3 4">
    <name type="scientific">Paenibacillus silagei</name>
    <dbReference type="NCBI Taxonomy" id="1670801"/>
    <lineage>
        <taxon>Bacteria</taxon>
        <taxon>Bacillati</taxon>
        <taxon>Bacillota</taxon>
        <taxon>Bacilli</taxon>
        <taxon>Bacillales</taxon>
        <taxon>Paenibacillaceae</taxon>
        <taxon>Paenibacillus</taxon>
    </lineage>
</organism>
<evidence type="ECO:0000313" key="3">
    <source>
        <dbReference type="EMBL" id="MBP2113113.1"/>
    </source>
</evidence>
<dbReference type="GO" id="GO:0004040">
    <property type="term" value="F:amidase activity"/>
    <property type="evidence" value="ECO:0007669"/>
    <property type="project" value="UniProtKB-EC"/>
</dbReference>
<keyword evidence="3" id="KW-0378">Hydrolase</keyword>
<dbReference type="InterPro" id="IPR020556">
    <property type="entry name" value="Amidase_CS"/>
</dbReference>
<feature type="compositionally biased region" description="Basic and acidic residues" evidence="1">
    <location>
        <begin position="278"/>
        <end position="294"/>
    </location>
</feature>
<feature type="compositionally biased region" description="Low complexity" evidence="1">
    <location>
        <begin position="295"/>
        <end position="305"/>
    </location>
</feature>
<protein>
    <submittedName>
        <fullName evidence="3">Amidase</fullName>
        <ecNumber evidence="3">3.5.1.4</ecNumber>
    </submittedName>
</protein>
<dbReference type="PANTHER" id="PTHR46310">
    <property type="entry name" value="AMIDASE 1"/>
    <property type="match status" value="1"/>
</dbReference>
<dbReference type="EMBL" id="JAGGLV010000010">
    <property type="protein sequence ID" value="MBP2113113.1"/>
    <property type="molecule type" value="Genomic_DNA"/>
</dbReference>
<name>A0ABS4NSS4_9BACL</name>
<dbReference type="PROSITE" id="PS00571">
    <property type="entry name" value="AMIDASES"/>
    <property type="match status" value="1"/>
</dbReference>
<feature type="region of interest" description="Disordered" evidence="1">
    <location>
        <begin position="196"/>
        <end position="324"/>
    </location>
</feature>
<reference evidence="3 4" key="1">
    <citation type="submission" date="2021-03" db="EMBL/GenBank/DDBJ databases">
        <title>Genomic Encyclopedia of Type Strains, Phase IV (KMG-IV): sequencing the most valuable type-strain genomes for metagenomic binning, comparative biology and taxonomic classification.</title>
        <authorList>
            <person name="Goeker M."/>
        </authorList>
    </citation>
    <scope>NUCLEOTIDE SEQUENCE [LARGE SCALE GENOMIC DNA]</scope>
    <source>
        <strain evidence="3 4">DSM 101953</strain>
    </source>
</reference>
<dbReference type="Gene3D" id="3.90.1300.10">
    <property type="entry name" value="Amidase signature (AS) domain"/>
    <property type="match status" value="2"/>
</dbReference>
<dbReference type="InterPro" id="IPR036928">
    <property type="entry name" value="AS_sf"/>
</dbReference>
<comment type="caution">
    <text evidence="3">The sequence shown here is derived from an EMBL/GenBank/DDBJ whole genome shotgun (WGS) entry which is preliminary data.</text>
</comment>
<dbReference type="Pfam" id="PF01425">
    <property type="entry name" value="Amidase"/>
    <property type="match status" value="1"/>
</dbReference>
<feature type="compositionally biased region" description="Basic and acidic residues" evidence="1">
    <location>
        <begin position="196"/>
        <end position="206"/>
    </location>
</feature>
<sequence>MVLDNRYGAFRVPELEIPGSGHGALYGLTFTVKDVFAVAGHRSSAGNPDWLRSHEPAVSHAAAVRRLLEAGATLRGAAHTDELMYSLGGENYHYGTPVNPYGENRIPGGSSSGSAVAVASGSVDFALGTDTGGSIRVPSAYCGVFGYRPTHGAVSLEGVIPLAPAFDTVGWIAGSTELLLKTGRVLLGAVDSGGDARCEENRKKSGDLFGSADRSGDACSGEDRKKAGVLLRSANSGGDAQGGESREKEGDQLGSVDSGGDAQGGESREKAGVLNRPAGRDDIACDGENRKKSGDLLGSSDSGVGAQSMENSMEQSGGEAVDESAGDLRMSRMFILPEGWALVEQDCVDYLRRGLDKLQAGASLQAAEAVVAPEGLKTWMDAFRELQGAEIWATHGEWIGREQPVFGPDIAARFAWAAGLAGADHSPAAMLRSRITQRLRALLGKDGCLVLPTVPGPAPLRGAGPGQLERSRSSAMMLSCLAGLAGLPQVTLPVPGPGGLPLGLSVIGGHGQDLRLLSWIQEVWK</sequence>
<evidence type="ECO:0000256" key="1">
    <source>
        <dbReference type="SAM" id="MobiDB-lite"/>
    </source>
</evidence>
<evidence type="ECO:0000259" key="2">
    <source>
        <dbReference type="Pfam" id="PF01425"/>
    </source>
</evidence>
<evidence type="ECO:0000313" key="4">
    <source>
        <dbReference type="Proteomes" id="UP000773462"/>
    </source>
</evidence>
<proteinExistence type="predicted"/>
<feature type="domain" description="Amidase" evidence="2">
    <location>
        <begin position="20"/>
        <end position="188"/>
    </location>
</feature>
<dbReference type="PANTHER" id="PTHR46310:SF7">
    <property type="entry name" value="AMIDASE 1"/>
    <property type="match status" value="1"/>
</dbReference>
<accession>A0ABS4NSS4</accession>
<keyword evidence="4" id="KW-1185">Reference proteome</keyword>
<gene>
    <name evidence="3" type="ORF">J2Z70_003272</name>
</gene>
<dbReference type="InterPro" id="IPR023631">
    <property type="entry name" value="Amidase_dom"/>
</dbReference>
<dbReference type="SUPFAM" id="SSF75304">
    <property type="entry name" value="Amidase signature (AS) enzymes"/>
    <property type="match status" value="2"/>
</dbReference>
<dbReference type="Proteomes" id="UP000773462">
    <property type="component" value="Unassembled WGS sequence"/>
</dbReference>